<feature type="coiled-coil region" evidence="1">
    <location>
        <begin position="160"/>
        <end position="197"/>
    </location>
</feature>
<evidence type="ECO:0008006" key="4">
    <source>
        <dbReference type="Google" id="ProtNLM"/>
    </source>
</evidence>
<sequence length="368" mass="40577">MSSMITQVRALAPDSDNVNQQIVDYLNACTLVSAYVYGFTNATLAPLLDPPSWYSRFVSDFGVAKGHAMQWNSSIMPQLLEIPQSVCDMNNIVQSKFNRITDLLQQWQANPSDTALQQEILEQLDSLHERVVSETVACSQLLQSLRTYNTNTQNDYVILKQGLDDTEHQLEADKEEMERIQAEIQALTDEIQKLNTQLTVSVIKIGVSIFICVVGIVVGVATAGGSTVVVSVGVSGLTSSVKNTISLSKQIQADQAKITEDTAELDKLAQDVTVLTAQTNTLEQICDANLQAQQALIVITDVWTTFADALKELKKEIEVMEANVTVENINGALAEFVLVQNEWNEINTFAAQLAQINYVYDPEIEEIA</sequence>
<organism evidence="2 3">
    <name type="scientific">Tumebacillus algifaecis</name>
    <dbReference type="NCBI Taxonomy" id="1214604"/>
    <lineage>
        <taxon>Bacteria</taxon>
        <taxon>Bacillati</taxon>
        <taxon>Bacillota</taxon>
        <taxon>Bacilli</taxon>
        <taxon>Bacillales</taxon>
        <taxon>Alicyclobacillaceae</taxon>
        <taxon>Tumebacillus</taxon>
    </lineage>
</organism>
<dbReference type="EMBL" id="CP022657">
    <property type="protein sequence ID" value="ASS73582.1"/>
    <property type="molecule type" value="Genomic_DNA"/>
</dbReference>
<dbReference type="InterPro" id="IPR052785">
    <property type="entry name" value="Enterotoxin_cmpnt"/>
</dbReference>
<name>A0A223CW81_9BACL</name>
<dbReference type="AlphaFoldDB" id="A0A223CW81"/>
<dbReference type="Pfam" id="PF05791">
    <property type="entry name" value="Bacillus_HBL"/>
    <property type="match status" value="1"/>
</dbReference>
<accession>A0A223CW81</accession>
<proteinExistence type="predicted"/>
<evidence type="ECO:0000256" key="1">
    <source>
        <dbReference type="SAM" id="Coils"/>
    </source>
</evidence>
<dbReference type="SUPFAM" id="SSF58100">
    <property type="entry name" value="Bacterial hemolysins"/>
    <property type="match status" value="1"/>
</dbReference>
<keyword evidence="3" id="KW-1185">Reference proteome</keyword>
<dbReference type="PANTHER" id="PTHR38443">
    <property type="match status" value="1"/>
</dbReference>
<evidence type="ECO:0000313" key="3">
    <source>
        <dbReference type="Proteomes" id="UP000214688"/>
    </source>
</evidence>
<dbReference type="InterPro" id="IPR008414">
    <property type="entry name" value="HBL"/>
</dbReference>
<keyword evidence="1" id="KW-0175">Coiled coil</keyword>
<dbReference type="Gene3D" id="1.20.1170.10">
    <property type="match status" value="1"/>
</dbReference>
<dbReference type="Proteomes" id="UP000214688">
    <property type="component" value="Chromosome"/>
</dbReference>
<reference evidence="2 3" key="1">
    <citation type="journal article" date="2015" name="Int. J. Syst. Evol. Microbiol.">
        <title>Tumebacillus algifaecis sp. nov., isolated from decomposing algal scum.</title>
        <authorList>
            <person name="Wu Y.F."/>
            <person name="Zhang B."/>
            <person name="Xing P."/>
            <person name="Wu Q.L."/>
            <person name="Liu S.J."/>
        </authorList>
    </citation>
    <scope>NUCLEOTIDE SEQUENCE [LARGE SCALE GENOMIC DNA]</scope>
    <source>
        <strain evidence="2 3">THMBR28</strain>
    </source>
</reference>
<dbReference type="GO" id="GO:0016020">
    <property type="term" value="C:membrane"/>
    <property type="evidence" value="ECO:0007669"/>
    <property type="project" value="InterPro"/>
</dbReference>
<evidence type="ECO:0000313" key="2">
    <source>
        <dbReference type="EMBL" id="ASS73582.1"/>
    </source>
</evidence>
<protein>
    <recommendedName>
        <fullName evidence="4">Hemolytic enterotoxin</fullName>
    </recommendedName>
</protein>
<dbReference type="KEGG" id="tab:CIG75_00390"/>
<dbReference type="PANTHER" id="PTHR38443:SF2">
    <property type="entry name" value="NON-HEMOLYTIC ENTEROTOXIN LYTIC COMPONENT L1"/>
    <property type="match status" value="1"/>
</dbReference>
<gene>
    <name evidence="2" type="ORF">CIG75_00390</name>
</gene>